<reference evidence="2 3" key="1">
    <citation type="submission" date="2022-03" db="EMBL/GenBank/DDBJ databases">
        <title>Sinomonas sp. isolated from a soil.</title>
        <authorList>
            <person name="Han J."/>
            <person name="Kim D.-U."/>
        </authorList>
    </citation>
    <scope>NUCLEOTIDE SEQUENCE [LARGE SCALE GENOMIC DNA]</scope>
    <source>
        <strain evidence="2 3">5-5</strain>
    </source>
</reference>
<dbReference type="Proteomes" id="UP001202922">
    <property type="component" value="Unassembled WGS sequence"/>
</dbReference>
<sequence>MDRRTIEDTGRFDVAGRKARSRRWKAGAASTLAAALLAGGGVAVALEAHQQPTAGTAAASSAADGGASLASLTSLDGLNADVAAVTSPGGRNDVAQPAAVVAPVANATPSPSSSAKATAQHPARAALRRVLAVIIRQDGSAQYGQNAQKAARAAINRFPAAFRHLPAKMQQDVWTLAGAPAAQEVADAQTIKDSALNGAYGAAVQKLAQAIQKAAAKTPTPSTPAPSTPAPATPAPSATTGS</sequence>
<gene>
    <name evidence="2" type="ORF">L0M17_18445</name>
</gene>
<organism evidence="2 3">
    <name type="scientific">Sinomonas terrae</name>
    <dbReference type="NCBI Taxonomy" id="2908838"/>
    <lineage>
        <taxon>Bacteria</taxon>
        <taxon>Bacillati</taxon>
        <taxon>Actinomycetota</taxon>
        <taxon>Actinomycetes</taxon>
        <taxon>Micrococcales</taxon>
        <taxon>Micrococcaceae</taxon>
        <taxon>Sinomonas</taxon>
    </lineage>
</organism>
<dbReference type="EMBL" id="JAKZBV010000001">
    <property type="protein sequence ID" value="MCH6471921.1"/>
    <property type="molecule type" value="Genomic_DNA"/>
</dbReference>
<evidence type="ECO:0000256" key="1">
    <source>
        <dbReference type="SAM" id="MobiDB-lite"/>
    </source>
</evidence>
<feature type="compositionally biased region" description="Pro residues" evidence="1">
    <location>
        <begin position="221"/>
        <end position="234"/>
    </location>
</feature>
<protein>
    <submittedName>
        <fullName evidence="2">Uncharacterized protein</fullName>
    </submittedName>
</protein>
<dbReference type="RefSeq" id="WP_241055846.1">
    <property type="nucleotide sequence ID" value="NZ_JAKZBV010000001.1"/>
</dbReference>
<comment type="caution">
    <text evidence="2">The sequence shown here is derived from an EMBL/GenBank/DDBJ whole genome shotgun (WGS) entry which is preliminary data.</text>
</comment>
<proteinExistence type="predicted"/>
<feature type="region of interest" description="Disordered" evidence="1">
    <location>
        <begin position="212"/>
        <end position="242"/>
    </location>
</feature>
<evidence type="ECO:0000313" key="3">
    <source>
        <dbReference type="Proteomes" id="UP001202922"/>
    </source>
</evidence>
<accession>A0ABS9U5G1</accession>
<keyword evidence="3" id="KW-1185">Reference proteome</keyword>
<evidence type="ECO:0000313" key="2">
    <source>
        <dbReference type="EMBL" id="MCH6471921.1"/>
    </source>
</evidence>
<name>A0ABS9U5G1_9MICC</name>